<name>A0ABD1J061_9TELE</name>
<dbReference type="SMART" id="SM00248">
    <property type="entry name" value="ANK"/>
    <property type="match status" value="4"/>
</dbReference>
<accession>A0ABD1J061</accession>
<dbReference type="Proteomes" id="UP001591681">
    <property type="component" value="Unassembled WGS sequence"/>
</dbReference>
<feature type="repeat" description="ANK" evidence="1">
    <location>
        <begin position="32"/>
        <end position="56"/>
    </location>
</feature>
<dbReference type="Pfam" id="PF12796">
    <property type="entry name" value="Ank_2"/>
    <property type="match status" value="2"/>
</dbReference>
<reference evidence="3 4" key="1">
    <citation type="submission" date="2024-09" db="EMBL/GenBank/DDBJ databases">
        <title>A chromosome-level genome assembly of Gray's grenadier anchovy, Coilia grayii.</title>
        <authorList>
            <person name="Fu Z."/>
        </authorList>
    </citation>
    <scope>NUCLEOTIDE SEQUENCE [LARGE SCALE GENOMIC DNA]</scope>
    <source>
        <strain evidence="3">G4</strain>
        <tissue evidence="3">Muscle</tissue>
    </source>
</reference>
<keyword evidence="1" id="KW-0040">ANK repeat</keyword>
<feature type="compositionally biased region" description="Basic and acidic residues" evidence="2">
    <location>
        <begin position="235"/>
        <end position="248"/>
    </location>
</feature>
<dbReference type="InterPro" id="IPR042335">
    <property type="entry name" value="ANKRD53"/>
</dbReference>
<organism evidence="3 4">
    <name type="scientific">Coilia grayii</name>
    <name type="common">Gray's grenadier anchovy</name>
    <dbReference type="NCBI Taxonomy" id="363190"/>
    <lineage>
        <taxon>Eukaryota</taxon>
        <taxon>Metazoa</taxon>
        <taxon>Chordata</taxon>
        <taxon>Craniata</taxon>
        <taxon>Vertebrata</taxon>
        <taxon>Euteleostomi</taxon>
        <taxon>Actinopterygii</taxon>
        <taxon>Neopterygii</taxon>
        <taxon>Teleostei</taxon>
        <taxon>Clupei</taxon>
        <taxon>Clupeiformes</taxon>
        <taxon>Clupeoidei</taxon>
        <taxon>Engraulidae</taxon>
        <taxon>Coilinae</taxon>
        <taxon>Coilia</taxon>
    </lineage>
</organism>
<dbReference type="InterPro" id="IPR036770">
    <property type="entry name" value="Ankyrin_rpt-contain_sf"/>
</dbReference>
<evidence type="ECO:0000256" key="1">
    <source>
        <dbReference type="PROSITE-ProRule" id="PRU00023"/>
    </source>
</evidence>
<dbReference type="SUPFAM" id="SSF48403">
    <property type="entry name" value="Ankyrin repeat"/>
    <property type="match status" value="1"/>
</dbReference>
<dbReference type="PROSITE" id="PS50088">
    <property type="entry name" value="ANK_REPEAT"/>
    <property type="match status" value="3"/>
</dbReference>
<feature type="region of interest" description="Disordered" evidence="2">
    <location>
        <begin position="234"/>
        <end position="294"/>
    </location>
</feature>
<evidence type="ECO:0000313" key="4">
    <source>
        <dbReference type="Proteomes" id="UP001591681"/>
    </source>
</evidence>
<dbReference type="PROSITE" id="PS50297">
    <property type="entry name" value="ANK_REP_REGION"/>
    <property type="match status" value="2"/>
</dbReference>
<feature type="repeat" description="ANK" evidence="1">
    <location>
        <begin position="103"/>
        <end position="135"/>
    </location>
</feature>
<feature type="repeat" description="ANK" evidence="1">
    <location>
        <begin position="66"/>
        <end position="102"/>
    </location>
</feature>
<evidence type="ECO:0000313" key="3">
    <source>
        <dbReference type="EMBL" id="KAL2079263.1"/>
    </source>
</evidence>
<dbReference type="PANTHER" id="PTHR24160">
    <property type="entry name" value="ANKYRIN REPEAT DOMAIN-CONTAINING PROTEIN 53"/>
    <property type="match status" value="1"/>
</dbReference>
<keyword evidence="4" id="KW-1185">Reference proteome</keyword>
<evidence type="ECO:0008006" key="5">
    <source>
        <dbReference type="Google" id="ProtNLM"/>
    </source>
</evidence>
<proteinExistence type="predicted"/>
<sequence>MDVLHAAASGDTVWLGLILRRSTTLPQRNREQGLRVLHVAALHGHVSFMETLLEGGIMEVDVRCPQGRTPLHLALTPKSAPWTQAAMSCLLKHEAQVNAATEDGLTPLHQAAAEGLLECVQALIEAGADPRLRDSNGHRPLELATIWCHRQVARFLKDAMWKKDKMAEGTQRRKLQRLKEGLQFWQHRHEFQEKSVRQDVSMERVKAWAKKKGMPLQWGPERGCFLLCHGQHTSTETKEREAPPKAPREAWNISPNPRKAPKASISRAQEVRISTRPQTEPPAPDLRRGVTLTQEPDGGPCYKACWETKPRPAPALPLNVLKRELFSADYPSRLGSPLDFQSRSVLDLPHLCRPPQPGASPWTDIAMHLVEELPPGHH</sequence>
<dbReference type="Gene3D" id="1.25.40.20">
    <property type="entry name" value="Ankyrin repeat-containing domain"/>
    <property type="match status" value="1"/>
</dbReference>
<comment type="caution">
    <text evidence="3">The sequence shown here is derived from an EMBL/GenBank/DDBJ whole genome shotgun (WGS) entry which is preliminary data.</text>
</comment>
<evidence type="ECO:0000256" key="2">
    <source>
        <dbReference type="SAM" id="MobiDB-lite"/>
    </source>
</evidence>
<dbReference type="InterPro" id="IPR002110">
    <property type="entry name" value="Ankyrin_rpt"/>
</dbReference>
<gene>
    <name evidence="3" type="ORF">ACEWY4_025007</name>
</gene>
<dbReference type="EMBL" id="JBHFQA010000022">
    <property type="protein sequence ID" value="KAL2079263.1"/>
    <property type="molecule type" value="Genomic_DNA"/>
</dbReference>
<protein>
    <recommendedName>
        <fullName evidence="5">Ankyrin repeat domain-containing protein 53</fullName>
    </recommendedName>
</protein>
<dbReference type="PANTHER" id="PTHR24160:SF1">
    <property type="entry name" value="ANKYRIN REPEAT DOMAIN-CONTAINING PROTEIN 53"/>
    <property type="match status" value="1"/>
</dbReference>
<dbReference type="AlphaFoldDB" id="A0ABD1J061"/>